<dbReference type="EMBL" id="LNUW01000037">
    <property type="protein sequence ID" value="KXG84336.1"/>
    <property type="molecule type" value="Genomic_DNA"/>
</dbReference>
<accession>A0A135NYV4</accession>
<dbReference type="STRING" id="2052828.ATO67_12510"/>
<proteinExistence type="predicted"/>
<reference evidence="1 2" key="1">
    <citation type="submission" date="2015-11" db="EMBL/GenBank/DDBJ databases">
        <title>Draft genome sequence of Agrobacterium sp. R89-1.</title>
        <authorList>
            <person name="Zahradnik J."/>
            <person name="Kyslikova E."/>
            <person name="Palyzova A."/>
            <person name="Kyslik P."/>
        </authorList>
    </citation>
    <scope>NUCLEOTIDE SEQUENCE [LARGE SCALE GENOMIC DNA]</scope>
    <source>
        <strain evidence="1 2">R89-1</strain>
    </source>
</reference>
<evidence type="ECO:0000313" key="2">
    <source>
        <dbReference type="Proteomes" id="UP000070498"/>
    </source>
</evidence>
<sequence>MIPDERRLEFEAAIRRDIPRNALVEVKTMFPCAAEQADVAVSTSHTAIVDGVPLSRFRQSRAVGLMRHNIIDEAFEGILARNGAEFVKSVPVEYAPDEIALAPVHLTTGVFGHTMVGFASHRELTDTPVKNATRRALCYQNRGLSADLFHPPEMFSDRKRMAVIMVRRDPNVLGKLASLTLSVLDSRQETFIYQSDIDEFLAGYGVGAVPVVKRPVMLKPVKGSFKDTNGDASRDQSEK</sequence>
<protein>
    <submittedName>
        <fullName evidence="1">Uncharacterized protein</fullName>
    </submittedName>
</protein>
<dbReference type="AlphaFoldDB" id="A0A135NYV4"/>
<evidence type="ECO:0000313" key="1">
    <source>
        <dbReference type="EMBL" id="KXG84336.1"/>
    </source>
</evidence>
<dbReference type="RefSeq" id="WP_067649295.1">
    <property type="nucleotide sequence ID" value="NZ_KQ961029.1"/>
</dbReference>
<gene>
    <name evidence="1" type="ORF">ATO67_12510</name>
</gene>
<organism evidence="1 2">
    <name type="scientific">Agrobacterium bohemicum</name>
    <dbReference type="NCBI Taxonomy" id="2052828"/>
    <lineage>
        <taxon>Bacteria</taxon>
        <taxon>Pseudomonadati</taxon>
        <taxon>Pseudomonadota</taxon>
        <taxon>Alphaproteobacteria</taxon>
        <taxon>Hyphomicrobiales</taxon>
        <taxon>Rhizobiaceae</taxon>
        <taxon>Rhizobium/Agrobacterium group</taxon>
        <taxon>Agrobacterium</taxon>
    </lineage>
</organism>
<keyword evidence="2" id="KW-1185">Reference proteome</keyword>
<comment type="caution">
    <text evidence="1">The sequence shown here is derived from an EMBL/GenBank/DDBJ whole genome shotgun (WGS) entry which is preliminary data.</text>
</comment>
<dbReference type="Proteomes" id="UP000070498">
    <property type="component" value="Unassembled WGS sequence"/>
</dbReference>
<name>A0A135NYV4_9HYPH</name>